<dbReference type="SUPFAM" id="SSF55424">
    <property type="entry name" value="FAD/NAD-linked reductases, dimerisation (C-terminal) domain"/>
    <property type="match status" value="1"/>
</dbReference>
<evidence type="ECO:0000256" key="3">
    <source>
        <dbReference type="ARBA" id="ARBA00022827"/>
    </source>
</evidence>
<proteinExistence type="predicted"/>
<dbReference type="PRINTS" id="PR00411">
    <property type="entry name" value="PNDRDTASEI"/>
</dbReference>
<dbReference type="InterPro" id="IPR050446">
    <property type="entry name" value="FAD-oxidoreductase/Apoptosis"/>
</dbReference>
<dbReference type="Pfam" id="PF14759">
    <property type="entry name" value="Reductase_C"/>
    <property type="match status" value="1"/>
</dbReference>
<dbReference type="RefSeq" id="WP_204731855.1">
    <property type="nucleotide sequence ID" value="NZ_JAVDWE010000001.1"/>
</dbReference>
<keyword evidence="3" id="KW-0274">FAD</keyword>
<dbReference type="EMBL" id="JAVDWE010000001">
    <property type="protein sequence ID" value="MDR7093093.1"/>
    <property type="molecule type" value="Genomic_DNA"/>
</dbReference>
<dbReference type="InterPro" id="IPR023753">
    <property type="entry name" value="FAD/NAD-binding_dom"/>
</dbReference>
<evidence type="ECO:0000313" key="7">
    <source>
        <dbReference type="EMBL" id="MDR7093093.1"/>
    </source>
</evidence>
<evidence type="ECO:0000256" key="2">
    <source>
        <dbReference type="ARBA" id="ARBA00022630"/>
    </source>
</evidence>
<dbReference type="Gene3D" id="3.30.390.30">
    <property type="match status" value="1"/>
</dbReference>
<accession>A0ABU1V6K5</accession>
<protein>
    <submittedName>
        <fullName evidence="7">3-phenylpropionate/trans-cinnamate dioxygenase ferredoxin reductase subunit</fullName>
        <ecNumber evidence="7">1.18.1.3</ecNumber>
    </submittedName>
</protein>
<feature type="domain" description="FAD/NAD(P)-binding" evidence="5">
    <location>
        <begin position="7"/>
        <end position="308"/>
    </location>
</feature>
<dbReference type="SUPFAM" id="SSF51905">
    <property type="entry name" value="FAD/NAD(P)-binding domain"/>
    <property type="match status" value="2"/>
</dbReference>
<keyword evidence="2" id="KW-0285">Flavoprotein</keyword>
<dbReference type="InterPro" id="IPR036188">
    <property type="entry name" value="FAD/NAD-bd_sf"/>
</dbReference>
<evidence type="ECO:0000256" key="4">
    <source>
        <dbReference type="ARBA" id="ARBA00023002"/>
    </source>
</evidence>
<feature type="domain" description="Reductase C-terminal" evidence="6">
    <location>
        <begin position="327"/>
        <end position="411"/>
    </location>
</feature>
<keyword evidence="7" id="KW-0223">Dioxygenase</keyword>
<evidence type="ECO:0000259" key="6">
    <source>
        <dbReference type="Pfam" id="PF14759"/>
    </source>
</evidence>
<gene>
    <name evidence="7" type="ORF">J2X09_000816</name>
</gene>
<dbReference type="Proteomes" id="UP001265550">
    <property type="component" value="Unassembled WGS sequence"/>
</dbReference>
<organism evidence="7 8">
    <name type="scientific">Hydrogenophaga laconesensis</name>
    <dbReference type="NCBI Taxonomy" id="1805971"/>
    <lineage>
        <taxon>Bacteria</taxon>
        <taxon>Pseudomonadati</taxon>
        <taxon>Pseudomonadota</taxon>
        <taxon>Betaproteobacteria</taxon>
        <taxon>Burkholderiales</taxon>
        <taxon>Comamonadaceae</taxon>
        <taxon>Hydrogenophaga</taxon>
    </lineage>
</organism>
<dbReference type="GO" id="GO:0051213">
    <property type="term" value="F:dioxygenase activity"/>
    <property type="evidence" value="ECO:0007669"/>
    <property type="project" value="UniProtKB-KW"/>
</dbReference>
<comment type="cofactor">
    <cofactor evidence="1">
        <name>FAD</name>
        <dbReference type="ChEBI" id="CHEBI:57692"/>
    </cofactor>
</comment>
<dbReference type="InterPro" id="IPR028202">
    <property type="entry name" value="Reductase_C"/>
</dbReference>
<keyword evidence="8" id="KW-1185">Reference proteome</keyword>
<evidence type="ECO:0000259" key="5">
    <source>
        <dbReference type="Pfam" id="PF07992"/>
    </source>
</evidence>
<dbReference type="EC" id="1.18.1.3" evidence="7"/>
<sequence length="417" mass="43654">MDNTETLVVIGAGHAGVELAFAARQQGWPGAIVLLGEEPCLPYHRPPLSKAFLCGTADAASLALRQDTAFEASNITLRLGTRVRAIDRAGHQVLLQDGSVVPYSKLALCTGGRARALEVPGMEGGAPRHLFSLRTQADAMAIASAVREGARVIIIGAGYVGLEVAASSRKLGASVTVLESQPRVLARVTGPTLSAFYESVHREAGVDLRTGATVRAIERDAAGAVSAVVCGDGERLPADVVIVGIGMVADTALAEAAGLRVEGGIVVDEHSVTSDPDVFAAGDCTVQDSALYGRRMRLESVPNALEQARAAAGWLCGKPRPNHAVPWFWSDQYDLKLQMTGLADGHDTCVVRGDLAQRSFCAFYLREGRVIAVDAVNRPADFMLAKKAVAAGARVDAQALSDTTLALKDLLAATTPA</sequence>
<dbReference type="PANTHER" id="PTHR43557">
    <property type="entry name" value="APOPTOSIS-INDUCING FACTOR 1"/>
    <property type="match status" value="1"/>
</dbReference>
<evidence type="ECO:0000313" key="8">
    <source>
        <dbReference type="Proteomes" id="UP001265550"/>
    </source>
</evidence>
<dbReference type="Pfam" id="PF07992">
    <property type="entry name" value="Pyr_redox_2"/>
    <property type="match status" value="1"/>
</dbReference>
<evidence type="ECO:0000256" key="1">
    <source>
        <dbReference type="ARBA" id="ARBA00001974"/>
    </source>
</evidence>
<dbReference type="Gene3D" id="3.50.50.60">
    <property type="entry name" value="FAD/NAD(P)-binding domain"/>
    <property type="match status" value="2"/>
</dbReference>
<dbReference type="PANTHER" id="PTHR43557:SF2">
    <property type="entry name" value="RIESKE DOMAIN-CONTAINING PROTEIN-RELATED"/>
    <property type="match status" value="1"/>
</dbReference>
<keyword evidence="4 7" id="KW-0560">Oxidoreductase</keyword>
<comment type="caution">
    <text evidence="7">The sequence shown here is derived from an EMBL/GenBank/DDBJ whole genome shotgun (WGS) entry which is preliminary data.</text>
</comment>
<reference evidence="7 8" key="1">
    <citation type="submission" date="2023-07" db="EMBL/GenBank/DDBJ databases">
        <title>Sorghum-associated microbial communities from plants grown in Nebraska, USA.</title>
        <authorList>
            <person name="Schachtman D."/>
        </authorList>
    </citation>
    <scope>NUCLEOTIDE SEQUENCE [LARGE SCALE GENOMIC DNA]</scope>
    <source>
        <strain evidence="7 8">BE240</strain>
    </source>
</reference>
<dbReference type="InterPro" id="IPR016156">
    <property type="entry name" value="FAD/NAD-linked_Rdtase_dimer_sf"/>
</dbReference>
<name>A0ABU1V6K5_9BURK</name>
<dbReference type="PRINTS" id="PR00368">
    <property type="entry name" value="FADPNR"/>
</dbReference>
<dbReference type="GO" id="GO:0008860">
    <property type="term" value="F:ferredoxin-NAD+ reductase activity"/>
    <property type="evidence" value="ECO:0007669"/>
    <property type="project" value="UniProtKB-EC"/>
</dbReference>